<keyword evidence="3" id="KW-1185">Reference proteome</keyword>
<sequence length="61" mass="6418">MSVLAIAFPAEAAVPIARTVIDSVSDSPMAWSLTATGIALLLALPLRTSLGHARDCFNKQH</sequence>
<feature type="transmembrane region" description="Helical" evidence="1">
    <location>
        <begin position="28"/>
        <end position="46"/>
    </location>
</feature>
<reference evidence="2 3" key="1">
    <citation type="submission" date="2023-08" db="EMBL/GenBank/DDBJ databases">
        <title>Oxalobacteraceae gen .nov., isolated from river sludge outside the plant.</title>
        <authorList>
            <person name="Zhao S.Y."/>
        </authorList>
    </citation>
    <scope>NUCLEOTIDE SEQUENCE [LARGE SCALE GENOMIC DNA]</scope>
    <source>
        <strain evidence="2 3">R-40</strain>
    </source>
</reference>
<keyword evidence="1" id="KW-1133">Transmembrane helix</keyword>
<accession>A0ABU1BKC1</accession>
<organism evidence="2 3">
    <name type="scientific">Keguizhuia sedimenti</name>
    <dbReference type="NCBI Taxonomy" id="3064264"/>
    <lineage>
        <taxon>Bacteria</taxon>
        <taxon>Pseudomonadati</taxon>
        <taxon>Pseudomonadota</taxon>
        <taxon>Betaproteobacteria</taxon>
        <taxon>Burkholderiales</taxon>
        <taxon>Oxalobacteraceae</taxon>
        <taxon>Keguizhuia</taxon>
    </lineage>
</organism>
<gene>
    <name evidence="2" type="ORF">Q8A64_03385</name>
</gene>
<evidence type="ECO:0000313" key="3">
    <source>
        <dbReference type="Proteomes" id="UP001225596"/>
    </source>
</evidence>
<proteinExistence type="predicted"/>
<comment type="caution">
    <text evidence="2">The sequence shown here is derived from an EMBL/GenBank/DDBJ whole genome shotgun (WGS) entry which is preliminary data.</text>
</comment>
<dbReference type="RefSeq" id="WP_338435347.1">
    <property type="nucleotide sequence ID" value="NZ_JAUYVH010000001.1"/>
</dbReference>
<dbReference type="EMBL" id="JAUYVH010000001">
    <property type="protein sequence ID" value="MDQ9169450.1"/>
    <property type="molecule type" value="Genomic_DNA"/>
</dbReference>
<evidence type="ECO:0000313" key="2">
    <source>
        <dbReference type="EMBL" id="MDQ9169450.1"/>
    </source>
</evidence>
<keyword evidence="1" id="KW-0812">Transmembrane</keyword>
<evidence type="ECO:0000256" key="1">
    <source>
        <dbReference type="SAM" id="Phobius"/>
    </source>
</evidence>
<dbReference type="Proteomes" id="UP001225596">
    <property type="component" value="Unassembled WGS sequence"/>
</dbReference>
<keyword evidence="1" id="KW-0472">Membrane</keyword>
<protein>
    <submittedName>
        <fullName evidence="2">Uncharacterized protein</fullName>
    </submittedName>
</protein>
<name>A0ABU1BKC1_9BURK</name>